<dbReference type="EMBL" id="LT559118">
    <property type="protein sequence ID" value="SBP00050.1"/>
    <property type="molecule type" value="Genomic_DNA"/>
</dbReference>
<reference evidence="1" key="1">
    <citation type="submission" date="2016-04" db="EMBL/GenBank/DDBJ databases">
        <authorList>
            <person name="Evans L.H."/>
            <person name="Alamgir A."/>
            <person name="Owens N."/>
            <person name="Weber N.D."/>
            <person name="Virtaneva K."/>
            <person name="Barbian K."/>
            <person name="Babar A."/>
            <person name="Rosenke K."/>
        </authorList>
    </citation>
    <scope>NUCLEOTIDE SEQUENCE</scope>
    <source>
        <strain evidence="1">Nono1</strain>
    </source>
</reference>
<organism evidence="1">
    <name type="scientific">Nonomuraea gerenzanensis</name>
    <dbReference type="NCBI Taxonomy" id="93944"/>
    <lineage>
        <taxon>Bacteria</taxon>
        <taxon>Bacillati</taxon>
        <taxon>Actinomycetota</taxon>
        <taxon>Actinomycetes</taxon>
        <taxon>Streptosporangiales</taxon>
        <taxon>Streptosporangiaceae</taxon>
        <taxon>Nonomuraea</taxon>
    </lineage>
</organism>
<gene>
    <name evidence="1" type="ORF">BN4615_P9566</name>
</gene>
<accession>A0A1M4EMH8</accession>
<sequence>MGRGVITSVDSGPPVVQRDDALGEAGRVVQLVQNCHDGRVARLAQAAREFEGI</sequence>
<name>A0A1M4EMH8_9ACTN</name>
<proteinExistence type="predicted"/>
<evidence type="ECO:0000313" key="1">
    <source>
        <dbReference type="EMBL" id="SBP00050.1"/>
    </source>
</evidence>
<dbReference type="AlphaFoldDB" id="A0A1M4EMH8"/>
<protein>
    <submittedName>
        <fullName evidence="1">Uncharacterized protein</fullName>
    </submittedName>
</protein>